<dbReference type="SMART" id="SM00355">
    <property type="entry name" value="ZnF_C2H2"/>
    <property type="match status" value="9"/>
</dbReference>
<gene>
    <name evidence="12" type="ORF">OSB1V03_LOCUS8296</name>
</gene>
<feature type="non-terminal residue" evidence="12">
    <location>
        <position position="733"/>
    </location>
</feature>
<evidence type="ECO:0000256" key="1">
    <source>
        <dbReference type="ARBA" id="ARBA00022723"/>
    </source>
</evidence>
<evidence type="ECO:0000313" key="12">
    <source>
        <dbReference type="EMBL" id="CAD7627871.1"/>
    </source>
</evidence>
<dbReference type="PANTHER" id="PTHR14003">
    <property type="entry name" value="TRANSCRIPTIONAL REPRESSOR PROTEIN YY"/>
    <property type="match status" value="1"/>
</dbReference>
<keyword evidence="5" id="KW-0805">Transcription regulation</keyword>
<evidence type="ECO:0000256" key="6">
    <source>
        <dbReference type="ARBA" id="ARBA00023125"/>
    </source>
</evidence>
<evidence type="ECO:0000256" key="7">
    <source>
        <dbReference type="ARBA" id="ARBA00023163"/>
    </source>
</evidence>
<feature type="domain" description="C2H2-type" evidence="11">
    <location>
        <begin position="217"/>
        <end position="246"/>
    </location>
</feature>
<evidence type="ECO:0000256" key="9">
    <source>
        <dbReference type="ARBA" id="ARBA00023242"/>
    </source>
</evidence>
<keyword evidence="7" id="KW-0804">Transcription</keyword>
<evidence type="ECO:0000256" key="2">
    <source>
        <dbReference type="ARBA" id="ARBA00022737"/>
    </source>
</evidence>
<feature type="domain" description="C2H2-type" evidence="11">
    <location>
        <begin position="247"/>
        <end position="276"/>
    </location>
</feature>
<dbReference type="SUPFAM" id="SSF57667">
    <property type="entry name" value="beta-beta-alpha zinc fingers"/>
    <property type="match status" value="3"/>
</dbReference>
<sequence>DNQHFRTLSQTLDQLSVQNITSCFFYGLHIRLKSPSNDQQMRQRYETQKVNQSIDDNSDGVNEDICDNSCDSNGLELGSDIKGEPEGIEPMNTTNNEMNTQFNTDLLISQSIPQDMADEDSSEESMRTTPTIQSMSEYLRHNKSERKKCFNVTKNLFICPINECHKSYQKDRQFLQHLYTFHAQRQHICAHEGCGKGFKTNGGLTEHMLSHRTVRSYACHYEGCDYRGVSDRVVYKHMKSHTSGQPFRCRVDGCDKSFKTSHGLRAHSRLHLDEPTIACGADGCDEWFFRADQRLKHQIDVHNRRPPTRKTKQRKQPCDWPGCKWTGIHLNGHKRRHTGERPFVCDWPDCDKTYKDSRRLREHKNVHNNVRPFVCQWPGCEYTTTASAYLFSHKNLPGKNFGGMSCEACKGFFRRNALKNNEFIPSDEEKELKRVTKLPNNNTTTLDTDFLSEILDDNNFSVDALNEQIIDIETSIGANDSQINNISTDNQQNSDNYTQNSLTHYYSPESIGEKVVSGYEMPVIPIDRPIDGHKSDFNEIEIYIITELIQSTEFRSFGTNSVFISDNNGFNFIFAEKFDNYVRNVTQAVKGLTAFNTICEDDRILLLKYSCIEVIFLRSILCLNDTADYIKLYRMYPILVFNPDHCNLTHRAVVKLQQHIYMHLLQRYLLLKYRSESEAKTRFSQFMNILTELNVLRDIQRTHTLDQSLNVTPLLQEVLDLKPSNLWPILNHH</sequence>
<accession>A0A7R9Q0N2</accession>
<dbReference type="PROSITE" id="PS50157">
    <property type="entry name" value="ZINC_FINGER_C2H2_2"/>
    <property type="match status" value="5"/>
</dbReference>
<feature type="domain" description="C2H2-type" evidence="11">
    <location>
        <begin position="343"/>
        <end position="372"/>
    </location>
</feature>
<dbReference type="InterPro" id="IPR013088">
    <property type="entry name" value="Znf_NHR/GATA"/>
</dbReference>
<protein>
    <recommendedName>
        <fullName evidence="11">C2H2-type domain-containing protein</fullName>
    </recommendedName>
</protein>
<reference evidence="12" key="1">
    <citation type="submission" date="2020-11" db="EMBL/GenBank/DDBJ databases">
        <authorList>
            <person name="Tran Van P."/>
        </authorList>
    </citation>
    <scope>NUCLEOTIDE SEQUENCE</scope>
</reference>
<evidence type="ECO:0000256" key="4">
    <source>
        <dbReference type="ARBA" id="ARBA00022833"/>
    </source>
</evidence>
<organism evidence="12">
    <name type="scientific">Medioppia subpectinata</name>
    <dbReference type="NCBI Taxonomy" id="1979941"/>
    <lineage>
        <taxon>Eukaryota</taxon>
        <taxon>Metazoa</taxon>
        <taxon>Ecdysozoa</taxon>
        <taxon>Arthropoda</taxon>
        <taxon>Chelicerata</taxon>
        <taxon>Arachnida</taxon>
        <taxon>Acari</taxon>
        <taxon>Acariformes</taxon>
        <taxon>Sarcoptiformes</taxon>
        <taxon>Oribatida</taxon>
        <taxon>Brachypylina</taxon>
        <taxon>Oppioidea</taxon>
        <taxon>Oppiidae</taxon>
        <taxon>Medioppia</taxon>
    </lineage>
</organism>
<dbReference type="InterPro" id="IPR001628">
    <property type="entry name" value="Znf_hrmn_rcpt"/>
</dbReference>
<dbReference type="Gene3D" id="1.10.565.10">
    <property type="entry name" value="Retinoid X Receptor"/>
    <property type="match status" value="2"/>
</dbReference>
<dbReference type="Gene3D" id="3.30.50.10">
    <property type="entry name" value="Erythroid Transcription Factor GATA-1, subunit A"/>
    <property type="match status" value="1"/>
</dbReference>
<keyword evidence="1" id="KW-0479">Metal-binding</keyword>
<evidence type="ECO:0000256" key="10">
    <source>
        <dbReference type="PROSITE-ProRule" id="PRU00042"/>
    </source>
</evidence>
<dbReference type="InterPro" id="IPR013087">
    <property type="entry name" value="Znf_C2H2_type"/>
</dbReference>
<feature type="non-terminal residue" evidence="12">
    <location>
        <position position="1"/>
    </location>
</feature>
<dbReference type="InterPro" id="IPR036236">
    <property type="entry name" value="Znf_C2H2_sf"/>
</dbReference>
<feature type="domain" description="C2H2-type" evidence="11">
    <location>
        <begin position="187"/>
        <end position="216"/>
    </location>
</feature>
<dbReference type="EMBL" id="CAJPIZ010005130">
    <property type="protein sequence ID" value="CAG2108301.1"/>
    <property type="molecule type" value="Genomic_DNA"/>
</dbReference>
<dbReference type="FunFam" id="3.30.160.60:FF:000072">
    <property type="entry name" value="zinc finger protein 143 isoform X1"/>
    <property type="match status" value="1"/>
</dbReference>
<dbReference type="GO" id="GO:0000785">
    <property type="term" value="C:chromatin"/>
    <property type="evidence" value="ECO:0007669"/>
    <property type="project" value="TreeGrafter"/>
</dbReference>
<dbReference type="SUPFAM" id="SSF48508">
    <property type="entry name" value="Nuclear receptor ligand-binding domain"/>
    <property type="match status" value="1"/>
</dbReference>
<keyword evidence="6" id="KW-0238">DNA-binding</keyword>
<dbReference type="GO" id="GO:0031519">
    <property type="term" value="C:PcG protein complex"/>
    <property type="evidence" value="ECO:0007669"/>
    <property type="project" value="TreeGrafter"/>
</dbReference>
<evidence type="ECO:0000256" key="8">
    <source>
        <dbReference type="ARBA" id="ARBA00023170"/>
    </source>
</evidence>
<keyword evidence="13" id="KW-1185">Reference proteome</keyword>
<dbReference type="SUPFAM" id="SSF57716">
    <property type="entry name" value="Glucocorticoid receptor-like (DNA-binding domain)"/>
    <property type="match status" value="1"/>
</dbReference>
<dbReference type="InterPro" id="IPR035500">
    <property type="entry name" value="NHR-like_dom_sf"/>
</dbReference>
<dbReference type="OrthoDB" id="3269380at2759"/>
<keyword evidence="3 10" id="KW-0863">Zinc-finger</keyword>
<proteinExistence type="predicted"/>
<keyword evidence="9" id="KW-0539">Nucleus</keyword>
<dbReference type="Pfam" id="PF00105">
    <property type="entry name" value="zf-C4"/>
    <property type="match status" value="1"/>
</dbReference>
<dbReference type="AlphaFoldDB" id="A0A7R9Q0N2"/>
<dbReference type="GO" id="GO:0005667">
    <property type="term" value="C:transcription regulator complex"/>
    <property type="evidence" value="ECO:0007669"/>
    <property type="project" value="TreeGrafter"/>
</dbReference>
<dbReference type="GO" id="GO:0000981">
    <property type="term" value="F:DNA-binding transcription factor activity, RNA polymerase II-specific"/>
    <property type="evidence" value="ECO:0007669"/>
    <property type="project" value="TreeGrafter"/>
</dbReference>
<name>A0A7R9Q0N2_9ACAR</name>
<keyword evidence="2" id="KW-0677">Repeat</keyword>
<evidence type="ECO:0000256" key="5">
    <source>
        <dbReference type="ARBA" id="ARBA00023015"/>
    </source>
</evidence>
<evidence type="ECO:0000313" key="13">
    <source>
        <dbReference type="Proteomes" id="UP000759131"/>
    </source>
</evidence>
<evidence type="ECO:0000256" key="3">
    <source>
        <dbReference type="ARBA" id="ARBA00022771"/>
    </source>
</evidence>
<feature type="domain" description="C2H2-type" evidence="11">
    <location>
        <begin position="157"/>
        <end position="187"/>
    </location>
</feature>
<keyword evidence="4" id="KW-0862">Zinc</keyword>
<keyword evidence="8" id="KW-0675">Receptor</keyword>
<evidence type="ECO:0000259" key="11">
    <source>
        <dbReference type="PROSITE" id="PS50157"/>
    </source>
</evidence>
<dbReference type="Gene3D" id="3.30.160.60">
    <property type="entry name" value="Classic Zinc Finger"/>
    <property type="match status" value="3"/>
</dbReference>
<dbReference type="PANTHER" id="PTHR14003:SF23">
    <property type="entry name" value="ZINC FINGER PROTEIN 143"/>
    <property type="match status" value="1"/>
</dbReference>
<dbReference type="PROSITE" id="PS00028">
    <property type="entry name" value="ZINC_FINGER_C2H2_1"/>
    <property type="match status" value="5"/>
</dbReference>
<dbReference type="EMBL" id="OC859705">
    <property type="protein sequence ID" value="CAD7627871.1"/>
    <property type="molecule type" value="Genomic_DNA"/>
</dbReference>
<dbReference type="Pfam" id="PF00096">
    <property type="entry name" value="zf-C2H2"/>
    <property type="match status" value="3"/>
</dbReference>
<dbReference type="GO" id="GO:0000978">
    <property type="term" value="F:RNA polymerase II cis-regulatory region sequence-specific DNA binding"/>
    <property type="evidence" value="ECO:0007669"/>
    <property type="project" value="TreeGrafter"/>
</dbReference>
<dbReference type="Proteomes" id="UP000759131">
    <property type="component" value="Unassembled WGS sequence"/>
</dbReference>
<dbReference type="GO" id="GO:0008270">
    <property type="term" value="F:zinc ion binding"/>
    <property type="evidence" value="ECO:0007669"/>
    <property type="project" value="UniProtKB-KW"/>
</dbReference>